<evidence type="ECO:0000313" key="2">
    <source>
        <dbReference type="Proteomes" id="UP000256334"/>
    </source>
</evidence>
<gene>
    <name evidence="1" type="ORF">C8D72_1724</name>
</gene>
<dbReference type="Proteomes" id="UP000256334">
    <property type="component" value="Unassembled WGS sequence"/>
</dbReference>
<sequence length="67" mass="7357">MIDARTQYAPETAARLIDKAVAACTPSTRNELAERIGMTRQYLSGVYAGRKTMSYGMQVMLESITAP</sequence>
<dbReference type="SUPFAM" id="SSF47413">
    <property type="entry name" value="lambda repressor-like DNA-binding domains"/>
    <property type="match status" value="1"/>
</dbReference>
<dbReference type="OrthoDB" id="6184171at2"/>
<keyword evidence="2" id="KW-1185">Reference proteome</keyword>
<dbReference type="GO" id="GO:0003677">
    <property type="term" value="F:DNA binding"/>
    <property type="evidence" value="ECO:0007669"/>
    <property type="project" value="InterPro"/>
</dbReference>
<dbReference type="InterPro" id="IPR010982">
    <property type="entry name" value="Lambda_DNA-bd_dom_sf"/>
</dbReference>
<name>A0A3D9DW70_9GAMM</name>
<reference evidence="1 2" key="1">
    <citation type="submission" date="2018-07" db="EMBL/GenBank/DDBJ databases">
        <title>Genomic Encyclopedia of Type Strains, Phase IV (KMG-IV): sequencing the most valuable type-strain genomes for metagenomic binning, comparative biology and taxonomic classification.</title>
        <authorList>
            <person name="Goeker M."/>
        </authorList>
    </citation>
    <scope>NUCLEOTIDE SEQUENCE [LARGE SCALE GENOMIC DNA]</scope>
    <source>
        <strain evidence="1 2">DSM 14324</strain>
    </source>
</reference>
<comment type="caution">
    <text evidence="1">The sequence shown here is derived from an EMBL/GenBank/DDBJ whole genome shotgun (WGS) entry which is preliminary data.</text>
</comment>
<dbReference type="RefSeq" id="WP_115853984.1">
    <property type="nucleotide sequence ID" value="NZ_QRDJ01000007.1"/>
</dbReference>
<evidence type="ECO:0000313" key="1">
    <source>
        <dbReference type="EMBL" id="REC94895.1"/>
    </source>
</evidence>
<proteinExistence type="predicted"/>
<organism evidence="1 2">
    <name type="scientific">Kushneria indalinina DSM 14324</name>
    <dbReference type="NCBI Taxonomy" id="1122140"/>
    <lineage>
        <taxon>Bacteria</taxon>
        <taxon>Pseudomonadati</taxon>
        <taxon>Pseudomonadota</taxon>
        <taxon>Gammaproteobacteria</taxon>
        <taxon>Oceanospirillales</taxon>
        <taxon>Halomonadaceae</taxon>
        <taxon>Kushneria</taxon>
    </lineage>
</organism>
<protein>
    <recommendedName>
        <fullName evidence="3">Helix-turn-helix protein</fullName>
    </recommendedName>
</protein>
<dbReference type="AlphaFoldDB" id="A0A3D9DW70"/>
<dbReference type="EMBL" id="QRDJ01000007">
    <property type="protein sequence ID" value="REC94895.1"/>
    <property type="molecule type" value="Genomic_DNA"/>
</dbReference>
<evidence type="ECO:0008006" key="3">
    <source>
        <dbReference type="Google" id="ProtNLM"/>
    </source>
</evidence>
<accession>A0A3D9DW70</accession>